<comment type="similarity">
    <text evidence="1 2">Belongs to the MEMO1 family.</text>
</comment>
<dbReference type="PANTHER" id="PTHR11060:SF0">
    <property type="entry name" value="PROTEIN MEMO1"/>
    <property type="match status" value="1"/>
</dbReference>
<dbReference type="HAMAP" id="MF_00055">
    <property type="entry name" value="MEMO1"/>
    <property type="match status" value="1"/>
</dbReference>
<keyword evidence="4" id="KW-1185">Reference proteome</keyword>
<dbReference type="KEGG" id="fbl:Fbal_2966"/>
<dbReference type="Pfam" id="PF01875">
    <property type="entry name" value="Memo"/>
    <property type="match status" value="1"/>
</dbReference>
<dbReference type="eggNOG" id="COG1355">
    <property type="taxonomic scope" value="Bacteria"/>
</dbReference>
<dbReference type="AlphaFoldDB" id="E1STD4"/>
<evidence type="ECO:0000256" key="1">
    <source>
        <dbReference type="ARBA" id="ARBA00006315"/>
    </source>
</evidence>
<organism evidence="3 4">
    <name type="scientific">Ferrimonas balearica (strain DSM 9799 / CCM 4581 / KCTC 23876 / PAT)</name>
    <dbReference type="NCBI Taxonomy" id="550540"/>
    <lineage>
        <taxon>Bacteria</taxon>
        <taxon>Pseudomonadati</taxon>
        <taxon>Pseudomonadota</taxon>
        <taxon>Gammaproteobacteria</taxon>
        <taxon>Alteromonadales</taxon>
        <taxon>Ferrimonadaceae</taxon>
        <taxon>Ferrimonas</taxon>
    </lineage>
</organism>
<evidence type="ECO:0000313" key="4">
    <source>
        <dbReference type="Proteomes" id="UP000006683"/>
    </source>
</evidence>
<dbReference type="GeneID" id="67183193"/>
<name>E1STD4_FERBD</name>
<evidence type="ECO:0000256" key="2">
    <source>
        <dbReference type="HAMAP-Rule" id="MF_00055"/>
    </source>
</evidence>
<dbReference type="Proteomes" id="UP000006683">
    <property type="component" value="Chromosome"/>
</dbReference>
<dbReference type="HOGENOM" id="CLU_038085_2_0_6"/>
<proteinExistence type="inferred from homology"/>
<accession>E1STD4</accession>
<dbReference type="OrthoDB" id="9782820at2"/>
<dbReference type="RefSeq" id="WP_013346474.1">
    <property type="nucleotide sequence ID" value="NC_014541.1"/>
</dbReference>
<dbReference type="PANTHER" id="PTHR11060">
    <property type="entry name" value="PROTEIN MEMO1"/>
    <property type="match status" value="1"/>
</dbReference>
<evidence type="ECO:0000313" key="3">
    <source>
        <dbReference type="EMBL" id="ADN77168.1"/>
    </source>
</evidence>
<sequence>MRIRPAAVAGYFYPGEANELAREVDRLLSQPKPALPAPARGLIVPHAGYVYSGAIAASAYLTLPEQRFRRVILMGPAHTKAVRGIALPDWTHYQTPLGRVALDTDAINRLDGQYESRIDNLAHAREHALEVQLPFIQVRLSGCLLLPMVVGAIRSETLAECLTALMQPDDLLIVSTDMSHFLTEAEAEQRDQDTIARILCLSDDLLGEEACGAYPLNGALCWAKRAGLRAHLVARGNSAQVSGDHDRVVGYAAFALC</sequence>
<gene>
    <name evidence="3" type="ordered locus">Fbal_2966</name>
</gene>
<dbReference type="NCBIfam" id="TIGR04336">
    <property type="entry name" value="AmmeMemoSam_B"/>
    <property type="match status" value="1"/>
</dbReference>
<dbReference type="CDD" id="cd07361">
    <property type="entry name" value="MEMO_like"/>
    <property type="match status" value="1"/>
</dbReference>
<dbReference type="EMBL" id="CP002209">
    <property type="protein sequence ID" value="ADN77168.1"/>
    <property type="molecule type" value="Genomic_DNA"/>
</dbReference>
<protein>
    <recommendedName>
        <fullName evidence="2">MEMO1 family protein Fbal_2966</fullName>
    </recommendedName>
</protein>
<dbReference type="Gene3D" id="3.40.830.10">
    <property type="entry name" value="LigB-like"/>
    <property type="match status" value="1"/>
</dbReference>
<reference evidence="3 4" key="1">
    <citation type="journal article" date="2010" name="Stand. Genomic Sci.">
        <title>Complete genome sequence of Ferrimonas balearica type strain (PAT).</title>
        <authorList>
            <person name="Nolan M."/>
            <person name="Sikorski J."/>
            <person name="Davenport K."/>
            <person name="Lucas S."/>
            <person name="Glavina Del Rio T."/>
            <person name="Tice H."/>
            <person name="Cheng J."/>
            <person name="Goodwin L."/>
            <person name="Pitluck S."/>
            <person name="Liolios K."/>
            <person name="Ivanova N."/>
            <person name="Mavromatis K."/>
            <person name="Ovchinnikova G."/>
            <person name="Pati A."/>
            <person name="Chen A."/>
            <person name="Palaniappan K."/>
            <person name="Land M."/>
            <person name="Hauser L."/>
            <person name="Chang Y."/>
            <person name="Jeffries C."/>
            <person name="Tapia R."/>
            <person name="Brettin T."/>
            <person name="Detter J."/>
            <person name="Han C."/>
            <person name="Yasawong M."/>
            <person name="Rohde M."/>
            <person name="Tindall B."/>
            <person name="Goker M."/>
            <person name="Woyke T."/>
            <person name="Bristow J."/>
            <person name="Eisen J."/>
            <person name="Markowitz V."/>
            <person name="Hugenholtz P."/>
            <person name="Kyrpides N."/>
            <person name="Klenk H."/>
            <person name="Lapidus A."/>
        </authorList>
    </citation>
    <scope>NUCLEOTIDE SEQUENCE [LARGE SCALE GENOMIC DNA]</scope>
    <source>
        <strain evidence="4">DSM 9799 / CCM 4581 / KCTC 23876 / PAT</strain>
    </source>
</reference>
<dbReference type="STRING" id="550540.Fbal_2966"/>
<dbReference type="InterPro" id="IPR002737">
    <property type="entry name" value="MEMO1_fam"/>
</dbReference>